<proteinExistence type="predicted"/>
<sequence>MTEENPRPSNAPPPQLGRVAFHAVASGLTPLIPVPFLDDYALRQVRERMIRAVLQEHSLPTPQKAVVVLAGSHVSSTLGGRILGVLKTVALFPFKKIFRRIFLVLWVKDCVDMTSVTLHHGYLIQHALARGDLNASSLETDAPLRVHDAIVAACKEMDTRPVNQLLKRFFEGSRLLLSEATKALMNPLLGQPRVPQKGEEAEVASLADRLAAALWEQRGYFTSLEQRYEKHMGRS</sequence>
<evidence type="ECO:0000313" key="1">
    <source>
        <dbReference type="EMBL" id="MDY7229642.1"/>
    </source>
</evidence>
<protein>
    <submittedName>
        <fullName evidence="1">Uncharacterized protein</fullName>
    </submittedName>
</protein>
<comment type="caution">
    <text evidence="1">The sequence shown here is derived from an EMBL/GenBank/DDBJ whole genome shotgun (WGS) entry which is preliminary data.</text>
</comment>
<reference evidence="1 2" key="1">
    <citation type="submission" date="2023-12" db="EMBL/GenBank/DDBJ databases">
        <title>the genome sequence of Hyalangium sp. s54d21.</title>
        <authorList>
            <person name="Zhang X."/>
        </authorList>
    </citation>
    <scope>NUCLEOTIDE SEQUENCE [LARGE SCALE GENOMIC DNA]</scope>
    <source>
        <strain evidence="2">s54d21</strain>
    </source>
</reference>
<gene>
    <name evidence="1" type="ORF">SYV04_24830</name>
</gene>
<organism evidence="1 2">
    <name type="scientific">Hyalangium rubrum</name>
    <dbReference type="NCBI Taxonomy" id="3103134"/>
    <lineage>
        <taxon>Bacteria</taxon>
        <taxon>Pseudomonadati</taxon>
        <taxon>Myxococcota</taxon>
        <taxon>Myxococcia</taxon>
        <taxon>Myxococcales</taxon>
        <taxon>Cystobacterineae</taxon>
        <taxon>Archangiaceae</taxon>
        <taxon>Hyalangium</taxon>
    </lineage>
</organism>
<name>A0ABU5H939_9BACT</name>
<dbReference type="EMBL" id="JAXIVS010000008">
    <property type="protein sequence ID" value="MDY7229642.1"/>
    <property type="molecule type" value="Genomic_DNA"/>
</dbReference>
<keyword evidence="2" id="KW-1185">Reference proteome</keyword>
<dbReference type="RefSeq" id="WP_321548361.1">
    <property type="nucleotide sequence ID" value="NZ_JAXIVS010000008.1"/>
</dbReference>
<evidence type="ECO:0000313" key="2">
    <source>
        <dbReference type="Proteomes" id="UP001291309"/>
    </source>
</evidence>
<dbReference type="Proteomes" id="UP001291309">
    <property type="component" value="Unassembled WGS sequence"/>
</dbReference>
<accession>A0ABU5H939</accession>